<dbReference type="PANTHER" id="PTHR30349:SF41">
    <property type="entry name" value="INTEGRASE_RECOMBINASE PROTEIN MJ0367-RELATED"/>
    <property type="match status" value="1"/>
</dbReference>
<comment type="similarity">
    <text evidence="1">Belongs to the 'phage' integrase family.</text>
</comment>
<dbReference type="GO" id="GO:0015074">
    <property type="term" value="P:DNA integration"/>
    <property type="evidence" value="ECO:0007669"/>
    <property type="project" value="UniProtKB-KW"/>
</dbReference>
<evidence type="ECO:0000256" key="2">
    <source>
        <dbReference type="ARBA" id="ARBA00022908"/>
    </source>
</evidence>
<dbReference type="InterPro" id="IPR013762">
    <property type="entry name" value="Integrase-like_cat_sf"/>
</dbReference>
<dbReference type="Proteomes" id="UP000092634">
    <property type="component" value="Unassembled WGS sequence"/>
</dbReference>
<dbReference type="Pfam" id="PF00589">
    <property type="entry name" value="Phage_integrase"/>
    <property type="match status" value="1"/>
</dbReference>
<dbReference type="GO" id="GO:0003677">
    <property type="term" value="F:DNA binding"/>
    <property type="evidence" value="ECO:0007669"/>
    <property type="project" value="UniProtKB-KW"/>
</dbReference>
<evidence type="ECO:0000259" key="5">
    <source>
        <dbReference type="PROSITE" id="PS51898"/>
    </source>
</evidence>
<keyword evidence="2" id="KW-0229">DNA integration</keyword>
<gene>
    <name evidence="6" type="ORF">BA896_002945</name>
</gene>
<dbReference type="InterPro" id="IPR002104">
    <property type="entry name" value="Integrase_catalytic"/>
</dbReference>
<proteinExistence type="inferred from homology"/>
<reference evidence="6 7" key="1">
    <citation type="submission" date="2016-10" db="EMBL/GenBank/DDBJ databases">
        <title>Updated version of Genome Assembly of Janthinobacterium lividum ERGS5:01.</title>
        <authorList>
            <person name="Kumar R."/>
            <person name="Acharya V."/>
            <person name="Singh D."/>
        </authorList>
    </citation>
    <scope>NUCLEOTIDE SEQUENCE [LARGE SCALE GENOMIC DNA]</scope>
    <source>
        <strain evidence="6 7">ERGS5:01</strain>
    </source>
</reference>
<name>A0A1E8PPD3_9BURK</name>
<accession>A0A1E8PPD3</accession>
<sequence length="380" mass="43247">MQNLYTIFIAKCAHFCVHILYKNVFSAGIASTQEKKMPIYKRNGLWHWRKSIDGIMLFRSTKTDDKKLATQIARKWDHEAVQQIKVQGERPVSVHDAIDGFLADRKHMKGYDSASNNMKKWKAALPDVPMKSLQKHQVQEVVTKMIKLGRAHNTVCVFIVYWNALNNYCTKKRLSPGPRLDPVKQTPTRFRVISVAEEAAMLAATSPDTKYPGKTPKVDAMRQDNQDILVCLLHLGARITEAHNLKWSDINFELNTILVRRLKRGNDCLLLMTNSLRAVMERRHLTRINNEVFPTKRDDGRAYTGWMKDVVKRSGVSLDGGKITSHTFRHSCATRLLRSGMDITMVQKFLGHKEISSTMVYLHTLPSEVASKAAAVFNGS</sequence>
<organism evidence="6 7">
    <name type="scientific">Janthinobacterium lividum</name>
    <dbReference type="NCBI Taxonomy" id="29581"/>
    <lineage>
        <taxon>Bacteria</taxon>
        <taxon>Pseudomonadati</taxon>
        <taxon>Pseudomonadota</taxon>
        <taxon>Betaproteobacteria</taxon>
        <taxon>Burkholderiales</taxon>
        <taxon>Oxalobacteraceae</taxon>
        <taxon>Janthinobacterium</taxon>
    </lineage>
</organism>
<comment type="caution">
    <text evidence="6">The sequence shown here is derived from an EMBL/GenBank/DDBJ whole genome shotgun (WGS) entry which is preliminary data.</text>
</comment>
<dbReference type="GO" id="GO:0006310">
    <property type="term" value="P:DNA recombination"/>
    <property type="evidence" value="ECO:0007669"/>
    <property type="project" value="UniProtKB-KW"/>
</dbReference>
<evidence type="ECO:0000313" key="6">
    <source>
        <dbReference type="EMBL" id="OFJ48085.1"/>
    </source>
</evidence>
<evidence type="ECO:0000256" key="4">
    <source>
        <dbReference type="ARBA" id="ARBA00023172"/>
    </source>
</evidence>
<keyword evidence="3" id="KW-0238">DNA-binding</keyword>
<dbReference type="PANTHER" id="PTHR30349">
    <property type="entry name" value="PHAGE INTEGRASE-RELATED"/>
    <property type="match status" value="1"/>
</dbReference>
<dbReference type="InterPro" id="IPR050090">
    <property type="entry name" value="Tyrosine_recombinase_XerCD"/>
</dbReference>
<evidence type="ECO:0000256" key="1">
    <source>
        <dbReference type="ARBA" id="ARBA00008857"/>
    </source>
</evidence>
<dbReference type="PROSITE" id="PS51898">
    <property type="entry name" value="TYR_RECOMBINASE"/>
    <property type="match status" value="1"/>
</dbReference>
<dbReference type="CDD" id="cd00397">
    <property type="entry name" value="DNA_BRE_C"/>
    <property type="match status" value="1"/>
</dbReference>
<dbReference type="Gene3D" id="1.10.443.10">
    <property type="entry name" value="Intergrase catalytic core"/>
    <property type="match status" value="1"/>
</dbReference>
<dbReference type="AlphaFoldDB" id="A0A1E8PPD3"/>
<dbReference type="InterPro" id="IPR011010">
    <property type="entry name" value="DNA_brk_join_enz"/>
</dbReference>
<dbReference type="EMBL" id="MAQB02000001">
    <property type="protein sequence ID" value="OFJ48085.1"/>
    <property type="molecule type" value="Genomic_DNA"/>
</dbReference>
<keyword evidence="4" id="KW-0233">DNA recombination</keyword>
<evidence type="ECO:0000313" key="7">
    <source>
        <dbReference type="Proteomes" id="UP000092634"/>
    </source>
</evidence>
<protein>
    <recommendedName>
        <fullName evidence="5">Tyr recombinase domain-containing protein</fullName>
    </recommendedName>
</protein>
<dbReference type="SUPFAM" id="SSF56349">
    <property type="entry name" value="DNA breaking-rejoining enzymes"/>
    <property type="match status" value="1"/>
</dbReference>
<feature type="domain" description="Tyr recombinase" evidence="5">
    <location>
        <begin position="188"/>
        <end position="374"/>
    </location>
</feature>
<evidence type="ECO:0000256" key="3">
    <source>
        <dbReference type="ARBA" id="ARBA00023125"/>
    </source>
</evidence>